<evidence type="ECO:0000256" key="7">
    <source>
        <dbReference type="ARBA" id="ARBA00023242"/>
    </source>
</evidence>
<evidence type="ECO:0000259" key="12">
    <source>
        <dbReference type="PROSITE" id="PS50054"/>
    </source>
</evidence>
<keyword evidence="15" id="KW-1185">Reference proteome</keyword>
<evidence type="ECO:0000256" key="1">
    <source>
        <dbReference type="ARBA" id="ARBA00004123"/>
    </source>
</evidence>
<dbReference type="OrthoDB" id="6408925at2759"/>
<gene>
    <name evidence="14" type="ORF">OSB1V03_LOCUS863</name>
</gene>
<sequence>MEVNRTALQEVSEIEKNLLLGSYIVAEDMDQVKRLDIKHILSVDIVPLEDMDKHPDISYLFIQASDNPMQDLITRFEECYHFIDDGLKSGHKVLVHCVAGVSRSSTIVISYLMVKHRMSFEAAMALAKSKRSIVCPNDGFRKQLKLFETMNRQLDPMNGQFRQLLVEHLRYEMMRTRPWIRDFDAETSNGNICEPLSDYFKKWRELSAKHSSTQRREDVYKCKKCRIYLFNEINVIKGSISGDSQPLCESLYVEPLTWMTESISHQESGAINCQNCFTKLGYFHWNQIPCECNQHKNSNALSFKIDIKRVDSPLILVSFNT</sequence>
<reference evidence="14" key="1">
    <citation type="submission" date="2020-11" db="EMBL/GenBank/DDBJ databases">
        <authorList>
            <person name="Tran Van P."/>
        </authorList>
    </citation>
    <scope>NUCLEOTIDE SEQUENCE</scope>
</reference>
<dbReference type="GO" id="GO:0004722">
    <property type="term" value="F:protein serine/threonine phosphatase activity"/>
    <property type="evidence" value="ECO:0007669"/>
    <property type="project" value="UniProtKB-EC"/>
</dbReference>
<dbReference type="InterPro" id="IPR000387">
    <property type="entry name" value="Tyr_Pase_dom"/>
</dbReference>
<dbReference type="Proteomes" id="UP000759131">
    <property type="component" value="Unassembled WGS sequence"/>
</dbReference>
<evidence type="ECO:0000256" key="4">
    <source>
        <dbReference type="ARBA" id="ARBA00022490"/>
    </source>
</evidence>
<comment type="catalytic activity">
    <reaction evidence="8">
        <text>O-phospho-L-seryl-[protein] + H2O = L-seryl-[protein] + phosphate</text>
        <dbReference type="Rhea" id="RHEA:20629"/>
        <dbReference type="Rhea" id="RHEA-COMP:9863"/>
        <dbReference type="Rhea" id="RHEA-COMP:11604"/>
        <dbReference type="ChEBI" id="CHEBI:15377"/>
        <dbReference type="ChEBI" id="CHEBI:29999"/>
        <dbReference type="ChEBI" id="CHEBI:43474"/>
        <dbReference type="ChEBI" id="CHEBI:83421"/>
        <dbReference type="EC" id="3.1.3.16"/>
    </reaction>
</comment>
<name>A0A7R9PTM7_9ACAR</name>
<comment type="similarity">
    <text evidence="3">Belongs to the protein-tyrosine phosphatase family. Non-receptor class dual specificity subfamily.</text>
</comment>
<evidence type="ECO:0000259" key="13">
    <source>
        <dbReference type="PROSITE" id="PS50056"/>
    </source>
</evidence>
<keyword evidence="4" id="KW-0963">Cytoplasm</keyword>
<feature type="domain" description="Tyrosine-protein phosphatase" evidence="12">
    <location>
        <begin position="10"/>
        <end position="153"/>
    </location>
</feature>
<proteinExistence type="inferred from homology"/>
<dbReference type="EMBL" id="OC854788">
    <property type="protein sequence ID" value="CAD7620375.1"/>
    <property type="molecule type" value="Genomic_DNA"/>
</dbReference>
<evidence type="ECO:0000313" key="14">
    <source>
        <dbReference type="EMBL" id="CAD7620375.1"/>
    </source>
</evidence>
<accession>A0A7R9PTM7</accession>
<comment type="catalytic activity">
    <reaction evidence="9">
        <text>O-phospho-L-threonyl-[protein] + H2O = L-threonyl-[protein] + phosphate</text>
        <dbReference type="Rhea" id="RHEA:47004"/>
        <dbReference type="Rhea" id="RHEA-COMP:11060"/>
        <dbReference type="Rhea" id="RHEA-COMP:11605"/>
        <dbReference type="ChEBI" id="CHEBI:15377"/>
        <dbReference type="ChEBI" id="CHEBI:30013"/>
        <dbReference type="ChEBI" id="CHEBI:43474"/>
        <dbReference type="ChEBI" id="CHEBI:61977"/>
        <dbReference type="EC" id="3.1.3.16"/>
    </reaction>
</comment>
<feature type="active site" description="Phosphocysteine intermediate" evidence="11">
    <location>
        <position position="97"/>
    </location>
</feature>
<evidence type="ECO:0000256" key="6">
    <source>
        <dbReference type="ARBA" id="ARBA00022912"/>
    </source>
</evidence>
<evidence type="ECO:0000256" key="8">
    <source>
        <dbReference type="ARBA" id="ARBA00047761"/>
    </source>
</evidence>
<dbReference type="FunFam" id="3.90.190.10:FF:000056">
    <property type="entry name" value="Dual specificity phosphatase 12"/>
    <property type="match status" value="1"/>
</dbReference>
<dbReference type="SUPFAM" id="SSF52799">
    <property type="entry name" value="(Phosphotyrosine protein) phosphatases II"/>
    <property type="match status" value="1"/>
</dbReference>
<comment type="subcellular location">
    <subcellularLocation>
        <location evidence="2">Cytoplasm</location>
    </subcellularLocation>
    <subcellularLocation>
        <location evidence="1">Nucleus</location>
    </subcellularLocation>
</comment>
<dbReference type="InterPro" id="IPR016278">
    <property type="entry name" value="DUSP12"/>
</dbReference>
<dbReference type="GO" id="GO:0005634">
    <property type="term" value="C:nucleus"/>
    <property type="evidence" value="ECO:0007669"/>
    <property type="project" value="UniProtKB-SubCell"/>
</dbReference>
<dbReference type="InterPro" id="IPR000340">
    <property type="entry name" value="Dual-sp_phosphatase_cat-dom"/>
</dbReference>
<evidence type="ECO:0000256" key="9">
    <source>
        <dbReference type="ARBA" id="ARBA00048336"/>
    </source>
</evidence>
<dbReference type="InterPro" id="IPR020422">
    <property type="entry name" value="TYR_PHOSPHATASE_DUAL_dom"/>
</dbReference>
<feature type="domain" description="Tyrosine specific protein phosphatases" evidence="13">
    <location>
        <begin position="70"/>
        <end position="131"/>
    </location>
</feature>
<dbReference type="Gene3D" id="3.90.190.10">
    <property type="entry name" value="Protein tyrosine phosphatase superfamily"/>
    <property type="match status" value="1"/>
</dbReference>
<keyword evidence="5" id="KW-0378">Hydrolase</keyword>
<evidence type="ECO:0000256" key="5">
    <source>
        <dbReference type="ARBA" id="ARBA00022801"/>
    </source>
</evidence>
<dbReference type="PROSITE" id="PS50054">
    <property type="entry name" value="TYR_PHOSPHATASE_DUAL"/>
    <property type="match status" value="1"/>
</dbReference>
<protein>
    <recommendedName>
        <fullName evidence="16">Protein-tyrosine-phosphatase</fullName>
    </recommendedName>
</protein>
<evidence type="ECO:0000256" key="2">
    <source>
        <dbReference type="ARBA" id="ARBA00004496"/>
    </source>
</evidence>
<dbReference type="GO" id="GO:0008138">
    <property type="term" value="F:protein tyrosine/serine/threonine phosphatase activity"/>
    <property type="evidence" value="ECO:0007669"/>
    <property type="project" value="InterPro"/>
</dbReference>
<evidence type="ECO:0000256" key="10">
    <source>
        <dbReference type="ARBA" id="ARBA00051722"/>
    </source>
</evidence>
<dbReference type="EMBL" id="CAJPIZ010000213">
    <property type="protein sequence ID" value="CAG2100805.1"/>
    <property type="molecule type" value="Genomic_DNA"/>
</dbReference>
<keyword evidence="6" id="KW-0904">Protein phosphatase</keyword>
<dbReference type="InterPro" id="IPR016130">
    <property type="entry name" value="Tyr_Pase_AS"/>
</dbReference>
<evidence type="ECO:0000256" key="11">
    <source>
        <dbReference type="PIRSR" id="PIRSR000941-50"/>
    </source>
</evidence>
<dbReference type="GO" id="GO:0005737">
    <property type="term" value="C:cytoplasm"/>
    <property type="evidence" value="ECO:0007669"/>
    <property type="project" value="UniProtKB-SubCell"/>
</dbReference>
<dbReference type="InterPro" id="IPR029021">
    <property type="entry name" value="Prot-tyrosine_phosphatase-like"/>
</dbReference>
<dbReference type="AlphaFoldDB" id="A0A7R9PTM7"/>
<comment type="catalytic activity">
    <reaction evidence="10">
        <text>O-phospho-L-tyrosyl-[protein] + H2O = L-tyrosyl-[protein] + phosphate</text>
        <dbReference type="Rhea" id="RHEA:10684"/>
        <dbReference type="Rhea" id="RHEA-COMP:10136"/>
        <dbReference type="Rhea" id="RHEA-COMP:20101"/>
        <dbReference type="ChEBI" id="CHEBI:15377"/>
        <dbReference type="ChEBI" id="CHEBI:43474"/>
        <dbReference type="ChEBI" id="CHEBI:46858"/>
        <dbReference type="ChEBI" id="CHEBI:61978"/>
        <dbReference type="EC" id="3.1.3.48"/>
    </reaction>
</comment>
<evidence type="ECO:0000313" key="15">
    <source>
        <dbReference type="Proteomes" id="UP000759131"/>
    </source>
</evidence>
<dbReference type="CDD" id="cd14498">
    <property type="entry name" value="DSP"/>
    <property type="match status" value="1"/>
</dbReference>
<keyword evidence="7" id="KW-0539">Nucleus</keyword>
<dbReference type="SMART" id="SM00195">
    <property type="entry name" value="DSPc"/>
    <property type="match status" value="1"/>
</dbReference>
<dbReference type="Pfam" id="PF00782">
    <property type="entry name" value="DSPc"/>
    <property type="match status" value="1"/>
</dbReference>
<dbReference type="PANTHER" id="PTHR45848:SF4">
    <property type="entry name" value="DUAL SPECIFICITY PROTEIN PHOSPHATASE 12"/>
    <property type="match status" value="1"/>
</dbReference>
<dbReference type="PANTHER" id="PTHR45848">
    <property type="entry name" value="DUAL SPECIFICITY PROTEIN PHOSPHATASE 12 FAMILY MEMBER"/>
    <property type="match status" value="1"/>
</dbReference>
<dbReference type="PIRSF" id="PIRSF000941">
    <property type="entry name" value="DUSP12"/>
    <property type="match status" value="1"/>
</dbReference>
<dbReference type="PROSITE" id="PS50056">
    <property type="entry name" value="TYR_PHOSPHATASE_2"/>
    <property type="match status" value="1"/>
</dbReference>
<organism evidence="14">
    <name type="scientific">Medioppia subpectinata</name>
    <dbReference type="NCBI Taxonomy" id="1979941"/>
    <lineage>
        <taxon>Eukaryota</taxon>
        <taxon>Metazoa</taxon>
        <taxon>Ecdysozoa</taxon>
        <taxon>Arthropoda</taxon>
        <taxon>Chelicerata</taxon>
        <taxon>Arachnida</taxon>
        <taxon>Acari</taxon>
        <taxon>Acariformes</taxon>
        <taxon>Sarcoptiformes</taxon>
        <taxon>Oribatida</taxon>
        <taxon>Brachypylina</taxon>
        <taxon>Oppioidea</taxon>
        <taxon>Oppiidae</taxon>
        <taxon>Medioppia</taxon>
    </lineage>
</organism>
<evidence type="ECO:0000256" key="3">
    <source>
        <dbReference type="ARBA" id="ARBA00008601"/>
    </source>
</evidence>
<dbReference type="PROSITE" id="PS00383">
    <property type="entry name" value="TYR_PHOSPHATASE_1"/>
    <property type="match status" value="1"/>
</dbReference>
<dbReference type="GO" id="GO:0004725">
    <property type="term" value="F:protein tyrosine phosphatase activity"/>
    <property type="evidence" value="ECO:0007669"/>
    <property type="project" value="UniProtKB-EC"/>
</dbReference>
<evidence type="ECO:0008006" key="16">
    <source>
        <dbReference type="Google" id="ProtNLM"/>
    </source>
</evidence>